<dbReference type="InterPro" id="IPR004387">
    <property type="entry name" value="Pept_M50_Zn"/>
</dbReference>
<dbReference type="GO" id="GO:0004222">
    <property type="term" value="F:metalloendopeptidase activity"/>
    <property type="evidence" value="ECO:0007669"/>
    <property type="project" value="InterPro"/>
</dbReference>
<evidence type="ECO:0000313" key="5">
    <source>
        <dbReference type="Proteomes" id="UP000051012"/>
    </source>
</evidence>
<dbReference type="InterPro" id="IPR001478">
    <property type="entry name" value="PDZ"/>
</dbReference>
<keyword evidence="2" id="KW-0175">Coiled coil</keyword>
<evidence type="ECO:0000259" key="3">
    <source>
        <dbReference type="PROSITE" id="PS50106"/>
    </source>
</evidence>
<dbReference type="PANTHER" id="PTHR42837:SF2">
    <property type="entry name" value="MEMBRANE METALLOPROTEASE ARASP2, CHLOROPLASTIC-RELATED"/>
    <property type="match status" value="1"/>
</dbReference>
<dbReference type="GO" id="GO:0006508">
    <property type="term" value="P:proteolysis"/>
    <property type="evidence" value="ECO:0007669"/>
    <property type="project" value="InterPro"/>
</dbReference>
<evidence type="ECO:0000313" key="4">
    <source>
        <dbReference type="EMBL" id="KPJ71130.1"/>
    </source>
</evidence>
<evidence type="ECO:0000256" key="1">
    <source>
        <dbReference type="ARBA" id="ARBA00001947"/>
    </source>
</evidence>
<gene>
    <name evidence="4" type="ORF">AMJ52_09020</name>
</gene>
<dbReference type="InterPro" id="IPR036034">
    <property type="entry name" value="PDZ_sf"/>
</dbReference>
<comment type="cofactor">
    <cofactor evidence="1">
        <name>Zn(2+)</name>
        <dbReference type="ChEBI" id="CHEBI:29105"/>
    </cofactor>
</comment>
<feature type="coiled-coil region" evidence="2">
    <location>
        <begin position="140"/>
        <end position="167"/>
    </location>
</feature>
<dbReference type="PROSITE" id="PS50106">
    <property type="entry name" value="PDZ"/>
    <property type="match status" value="1"/>
</dbReference>
<accession>A0A0S7Y973</accession>
<proteinExistence type="predicted"/>
<dbReference type="AlphaFoldDB" id="A0A0S7Y973"/>
<dbReference type="SMART" id="SM00228">
    <property type="entry name" value="PDZ"/>
    <property type="match status" value="1"/>
</dbReference>
<dbReference type="GO" id="GO:0016020">
    <property type="term" value="C:membrane"/>
    <property type="evidence" value="ECO:0007669"/>
    <property type="project" value="InterPro"/>
</dbReference>
<name>A0A0S7Y973_UNCT6</name>
<comment type="caution">
    <text evidence="4">The sequence shown here is derived from an EMBL/GenBank/DDBJ whole genome shotgun (WGS) entry which is preliminary data.</text>
</comment>
<reference evidence="4 5" key="1">
    <citation type="journal article" date="2015" name="Microbiome">
        <title>Genomic resolution of linkages in carbon, nitrogen, and sulfur cycling among widespread estuary sediment bacteria.</title>
        <authorList>
            <person name="Baker B.J."/>
            <person name="Lazar C.S."/>
            <person name="Teske A.P."/>
            <person name="Dick G.J."/>
        </authorList>
    </citation>
    <scope>NUCLEOTIDE SEQUENCE [LARGE SCALE GENOMIC DNA]</scope>
    <source>
        <strain evidence="4">DG_78</strain>
    </source>
</reference>
<dbReference type="EMBL" id="LJNI01000139">
    <property type="protein sequence ID" value="KPJ71130.1"/>
    <property type="molecule type" value="Genomic_DNA"/>
</dbReference>
<organism evidence="4 5">
    <name type="scientific">candidate division TA06 bacterium DG_78</name>
    <dbReference type="NCBI Taxonomy" id="1703772"/>
    <lineage>
        <taxon>Bacteria</taxon>
        <taxon>Bacteria division TA06</taxon>
    </lineage>
</organism>
<dbReference type="Pfam" id="PF13180">
    <property type="entry name" value="PDZ_2"/>
    <property type="match status" value="1"/>
</dbReference>
<dbReference type="Proteomes" id="UP000051012">
    <property type="component" value="Unassembled WGS sequence"/>
</dbReference>
<dbReference type="Gene3D" id="2.30.42.10">
    <property type="match status" value="1"/>
</dbReference>
<evidence type="ECO:0000256" key="2">
    <source>
        <dbReference type="SAM" id="Coils"/>
    </source>
</evidence>
<protein>
    <recommendedName>
        <fullName evidence="3">PDZ domain-containing protein</fullName>
    </recommendedName>
</protein>
<sequence length="169" mass="18802">MKKLLALTIILLPLMIFAEEAVVGYLGISGRGLNEAMQTALGLEYGVLVEKVYEDSPAELAGINVGDVIVKIDNEKMIDFEGLRTIVQENPGKTLKIEISRSGKKLSTTAELGQREKKRTKIDIDIPDMCELKELFGRGKEELQDELEALKKMVEDLKAEIDGLKKQIK</sequence>
<dbReference type="SUPFAM" id="SSF50156">
    <property type="entry name" value="PDZ domain-like"/>
    <property type="match status" value="1"/>
</dbReference>
<dbReference type="PANTHER" id="PTHR42837">
    <property type="entry name" value="REGULATOR OF SIGMA-E PROTEASE RSEP"/>
    <property type="match status" value="1"/>
</dbReference>
<feature type="domain" description="PDZ" evidence="3">
    <location>
        <begin position="15"/>
        <end position="96"/>
    </location>
</feature>